<evidence type="ECO:0000256" key="1">
    <source>
        <dbReference type="SAM" id="MobiDB-lite"/>
    </source>
</evidence>
<accession>A0A1E1W652</accession>
<reference evidence="2" key="1">
    <citation type="submission" date="2015-09" db="EMBL/GenBank/DDBJ databases">
        <title>De novo assembly of Pectinophora gossypiella (Pink Bollworm) gut transcriptome.</title>
        <authorList>
            <person name="Tassone E.E."/>
        </authorList>
    </citation>
    <scope>NUCLEOTIDE SEQUENCE</scope>
</reference>
<sequence>MMWCGIGSIYAVVSEYFGRGLFNKLTVVTDEGHETSDAPTPAPAPAVAPALPPQVYGPGAEAKLRLQEGQSKQVFVPNASKQVAPKGTAVIPVPEGRMRLLEQQRYSSSLEANMNRLEPRIHQPKQSPLASPMPGRKADSDSVASSPKISSAISNTSKNPFEDESYDEAKNPFADEETNEPTNPFGEDDDYDKNLNPFS</sequence>
<feature type="compositionally biased region" description="Polar residues" evidence="1">
    <location>
        <begin position="142"/>
        <end position="159"/>
    </location>
</feature>
<gene>
    <name evidence="2" type="ORF">g.16285</name>
</gene>
<dbReference type="OrthoDB" id="26184at2759"/>
<feature type="region of interest" description="Disordered" evidence="1">
    <location>
        <begin position="32"/>
        <end position="52"/>
    </location>
</feature>
<name>A0A1E1W652_PECGO</name>
<feature type="compositionally biased region" description="Pro residues" evidence="1">
    <location>
        <begin position="40"/>
        <end position="52"/>
    </location>
</feature>
<dbReference type="EMBL" id="GDQN01008598">
    <property type="protein sequence ID" value="JAT82456.1"/>
    <property type="molecule type" value="Transcribed_RNA"/>
</dbReference>
<evidence type="ECO:0000313" key="2">
    <source>
        <dbReference type="EMBL" id="JAT82456.1"/>
    </source>
</evidence>
<organism evidence="2">
    <name type="scientific">Pectinophora gossypiella</name>
    <name type="common">Cotton pink bollworm</name>
    <name type="synonym">Depressaria gossypiella</name>
    <dbReference type="NCBI Taxonomy" id="13191"/>
    <lineage>
        <taxon>Eukaryota</taxon>
        <taxon>Metazoa</taxon>
        <taxon>Ecdysozoa</taxon>
        <taxon>Arthropoda</taxon>
        <taxon>Hexapoda</taxon>
        <taxon>Insecta</taxon>
        <taxon>Pterygota</taxon>
        <taxon>Neoptera</taxon>
        <taxon>Endopterygota</taxon>
        <taxon>Lepidoptera</taxon>
        <taxon>Glossata</taxon>
        <taxon>Ditrysia</taxon>
        <taxon>Gelechioidea</taxon>
        <taxon>Gelechiidae</taxon>
        <taxon>Apatetrinae</taxon>
        <taxon>Pectinophora</taxon>
    </lineage>
</organism>
<protein>
    <submittedName>
        <fullName evidence="2">Uncharacterized protein</fullName>
    </submittedName>
</protein>
<feature type="region of interest" description="Disordered" evidence="1">
    <location>
        <begin position="117"/>
        <end position="199"/>
    </location>
</feature>
<dbReference type="AlphaFoldDB" id="A0A1E1W652"/>
<proteinExistence type="predicted"/>